<evidence type="ECO:0000256" key="2">
    <source>
        <dbReference type="ARBA" id="ARBA00022679"/>
    </source>
</evidence>
<reference evidence="5 6" key="1">
    <citation type="submission" date="2018-06" db="EMBL/GenBank/DDBJ databases">
        <title>Genomic Encyclopedia of Type Strains, Phase IV (KMG-IV): sequencing the most valuable type-strain genomes for metagenomic binning, comparative biology and taxonomic classification.</title>
        <authorList>
            <person name="Goeker M."/>
        </authorList>
    </citation>
    <scope>NUCLEOTIDE SEQUENCE [LARGE SCALE GENOMIC DNA]</scope>
    <source>
        <strain evidence="5 6">DSM 45521</strain>
    </source>
</reference>
<feature type="domain" description="Acetyl-CoA hydrolase/transferase N-terminal" evidence="3">
    <location>
        <begin position="22"/>
        <end position="179"/>
    </location>
</feature>
<dbReference type="InterPro" id="IPR046433">
    <property type="entry name" value="ActCoA_hydro"/>
</dbReference>
<dbReference type="EMBL" id="QJSP01000027">
    <property type="protein sequence ID" value="PYE11942.1"/>
    <property type="molecule type" value="Genomic_DNA"/>
</dbReference>
<sequence>MSPDRHPGGGCEVDLARVLLPGDRIVVGQACGEPTALIEALTEQGGGVGGLSVFIATSFSGLFTPDSAVSFELSSMGAMGSLRSMTKAHELQIIPCHVSQVGPMIAAGALGCDVALIQVSPADVDGNHSLGLISDYVQAAVARARVVVAEINDQVPCTRGEVLHRSEFDYAVHVSRRPVEVTSAAIGDTDLAMAKHAAAYIDDGSVIQMGIGAVPEAMLRLLRDRTDLGVHSGMLGDGLVDLIEAGAVTNARKRIDRGVTITGALIGTRRLYDYAHQNPEIRMCTTDYTHDAAVMAQLDKLVTINSALEVDLTGQVNAEQSGSSYLGGTGGQLDFVRAGSRSPGGHAIIALPATAKGGTISRITTTLSGPVTTPRSDVDIIITEFGAAELRGQSLGERARRLVAIAHPDFQEDLAREAHSVQRRGF</sequence>
<keyword evidence="2" id="KW-0808">Transferase</keyword>
<dbReference type="PANTHER" id="PTHR21432">
    <property type="entry name" value="ACETYL-COA HYDROLASE-RELATED"/>
    <property type="match status" value="1"/>
</dbReference>
<comment type="caution">
    <text evidence="5">The sequence shown here is derived from an EMBL/GenBank/DDBJ whole genome shotgun (WGS) entry which is preliminary data.</text>
</comment>
<dbReference type="InterPro" id="IPR038460">
    <property type="entry name" value="AcetylCoA_hyd_C_sf"/>
</dbReference>
<feature type="domain" description="Acetyl-CoA hydrolase/transferase C-terminal" evidence="4">
    <location>
        <begin position="267"/>
        <end position="418"/>
    </location>
</feature>
<dbReference type="RefSeq" id="WP_170135295.1">
    <property type="nucleotide sequence ID" value="NZ_QJSP01000027.1"/>
</dbReference>
<dbReference type="InterPro" id="IPR003702">
    <property type="entry name" value="ActCoA_hydro_N"/>
</dbReference>
<evidence type="ECO:0000313" key="6">
    <source>
        <dbReference type="Proteomes" id="UP000247591"/>
    </source>
</evidence>
<dbReference type="Gene3D" id="3.30.750.70">
    <property type="entry name" value="4-hydroxybutyrate coenzyme like domains"/>
    <property type="match status" value="1"/>
</dbReference>
<dbReference type="GO" id="GO:0006083">
    <property type="term" value="P:acetate metabolic process"/>
    <property type="evidence" value="ECO:0007669"/>
    <property type="project" value="InterPro"/>
</dbReference>
<keyword evidence="6" id="KW-1185">Reference proteome</keyword>
<gene>
    <name evidence="5" type="ORF">DFR67_12716</name>
</gene>
<dbReference type="GO" id="GO:0008775">
    <property type="term" value="F:acetate CoA-transferase activity"/>
    <property type="evidence" value="ECO:0007669"/>
    <property type="project" value="InterPro"/>
</dbReference>
<dbReference type="Gene3D" id="3.40.1080.10">
    <property type="entry name" value="Glutaconate Coenzyme A-transferase"/>
    <property type="match status" value="1"/>
</dbReference>
<evidence type="ECO:0000259" key="4">
    <source>
        <dbReference type="Pfam" id="PF13336"/>
    </source>
</evidence>
<keyword evidence="5" id="KW-0378">Hydrolase</keyword>
<accession>A0A318RAF9</accession>
<proteinExistence type="inferred from homology"/>
<dbReference type="Gene3D" id="3.40.1080.20">
    <property type="entry name" value="Acetyl-CoA hydrolase/transferase C-terminal domain"/>
    <property type="match status" value="1"/>
</dbReference>
<dbReference type="Proteomes" id="UP000247591">
    <property type="component" value="Unassembled WGS sequence"/>
</dbReference>
<comment type="similarity">
    <text evidence="1">Belongs to the acetyl-CoA hydrolase/transferase family.</text>
</comment>
<dbReference type="InterPro" id="IPR037171">
    <property type="entry name" value="NagB/RpiA_transferase-like"/>
</dbReference>
<evidence type="ECO:0000313" key="5">
    <source>
        <dbReference type="EMBL" id="PYE11942.1"/>
    </source>
</evidence>
<protein>
    <submittedName>
        <fullName evidence="5">Acyl-CoA hydrolase</fullName>
    </submittedName>
</protein>
<dbReference type="SUPFAM" id="SSF100950">
    <property type="entry name" value="NagB/RpiA/CoA transferase-like"/>
    <property type="match status" value="2"/>
</dbReference>
<dbReference type="Pfam" id="PF02550">
    <property type="entry name" value="AcetylCoA_hydro"/>
    <property type="match status" value="1"/>
</dbReference>
<name>A0A318RAF9_WILLI</name>
<dbReference type="AlphaFoldDB" id="A0A318RAF9"/>
<dbReference type="InterPro" id="IPR026888">
    <property type="entry name" value="AcetylCoA_hyd_C"/>
</dbReference>
<dbReference type="Pfam" id="PF13336">
    <property type="entry name" value="AcetylCoA_hyd_C"/>
    <property type="match status" value="1"/>
</dbReference>
<evidence type="ECO:0000259" key="3">
    <source>
        <dbReference type="Pfam" id="PF02550"/>
    </source>
</evidence>
<dbReference type="PANTHER" id="PTHR21432:SF20">
    <property type="entry name" value="ACETYL-COA HYDROLASE"/>
    <property type="match status" value="1"/>
</dbReference>
<evidence type="ECO:0000256" key="1">
    <source>
        <dbReference type="ARBA" id="ARBA00009632"/>
    </source>
</evidence>
<organism evidence="5 6">
    <name type="scientific">Williamsia limnetica</name>
    <dbReference type="NCBI Taxonomy" id="882452"/>
    <lineage>
        <taxon>Bacteria</taxon>
        <taxon>Bacillati</taxon>
        <taxon>Actinomycetota</taxon>
        <taxon>Actinomycetes</taxon>
        <taxon>Mycobacteriales</taxon>
        <taxon>Nocardiaceae</taxon>
        <taxon>Williamsia</taxon>
    </lineage>
</organism>
<dbReference type="GO" id="GO:0016787">
    <property type="term" value="F:hydrolase activity"/>
    <property type="evidence" value="ECO:0007669"/>
    <property type="project" value="UniProtKB-KW"/>
</dbReference>